<proteinExistence type="predicted"/>
<dbReference type="PANTHER" id="PTHR34985:SF1">
    <property type="entry name" value="SLR0554 PROTEIN"/>
    <property type="match status" value="1"/>
</dbReference>
<name>A0ABS3M0U5_9PROT</name>
<keyword evidence="3" id="KW-1185">Reference proteome</keyword>
<dbReference type="Pfam" id="PF05272">
    <property type="entry name" value="VapE-like_dom"/>
    <property type="match status" value="1"/>
</dbReference>
<accession>A0ABS3M0U5</accession>
<protein>
    <recommendedName>
        <fullName evidence="1">Virulence-associated protein E-like domain-containing protein</fullName>
    </recommendedName>
</protein>
<organism evidence="2 3">
    <name type="scientific">Acetobacter sacchari</name>
    <dbReference type="NCBI Taxonomy" id="2661687"/>
    <lineage>
        <taxon>Bacteria</taxon>
        <taxon>Pseudomonadati</taxon>
        <taxon>Pseudomonadota</taxon>
        <taxon>Alphaproteobacteria</taxon>
        <taxon>Acetobacterales</taxon>
        <taxon>Acetobacteraceae</taxon>
        <taxon>Acetobacter</taxon>
    </lineage>
</organism>
<comment type="caution">
    <text evidence="2">The sequence shown here is derived from an EMBL/GenBank/DDBJ whole genome shotgun (WGS) entry which is preliminary data.</text>
</comment>
<dbReference type="Proteomes" id="UP000664771">
    <property type="component" value="Unassembled WGS sequence"/>
</dbReference>
<sequence length="430" mass="48982">MGESASASTRVQEIIERAKARVGQVRKHDWCTKLDRNEKGDARPTSANALMALQNADELSGLVATDELAGAVMLTRAPPVTSESDEDDGDEKFPRRMIDADVTAMLVWMQRNGLPTMSYDALFKAVTLEAGRIRYHPVRNWLTGLVWDGEERINDILPRYFRSDDTPYTRDVGRKFLVAMIARAMTPGCKMDYMLVLEGDQGVRKSTACSILGGSWFSDNLPDLRHGGKDVSQHIQGKWLIEVAEMSATDKADANALKSFITRPVERYRPSYGRFDVEQPRQCVFVGTTNKKVYMRDETGGRRFWPVRVGVDGKCDTEALRRDRDQIFAEAFMAWATGEQHWPSDDTQAELYEPEQEKRFESDEWETVVVAYLMDKKNDQIRLLDIAENALSIAPKDFGTTSMRRLTAIMERIGWERMRTNRGSVWTLKR</sequence>
<dbReference type="InterPro" id="IPR007936">
    <property type="entry name" value="VapE-like_dom"/>
</dbReference>
<dbReference type="EMBL" id="JAFVMF010000030">
    <property type="protein sequence ID" value="MBO1361798.1"/>
    <property type="molecule type" value="Genomic_DNA"/>
</dbReference>
<dbReference type="PANTHER" id="PTHR34985">
    <property type="entry name" value="SLR0554 PROTEIN"/>
    <property type="match status" value="1"/>
</dbReference>
<reference evidence="2 3" key="1">
    <citation type="submission" date="2021-03" db="EMBL/GenBank/DDBJ databases">
        <title>The complete genome sequence of Acetobacter sacchari TBRC 11175.</title>
        <authorList>
            <person name="Charoenyingcharoen P."/>
            <person name="Yukphan P."/>
        </authorList>
    </citation>
    <scope>NUCLEOTIDE SEQUENCE [LARGE SCALE GENOMIC DNA]</scope>
    <source>
        <strain evidence="2 3">TBRC 11175</strain>
    </source>
</reference>
<feature type="domain" description="Virulence-associated protein E-like" evidence="1">
    <location>
        <begin position="142"/>
        <end position="358"/>
    </location>
</feature>
<evidence type="ECO:0000259" key="1">
    <source>
        <dbReference type="Pfam" id="PF05272"/>
    </source>
</evidence>
<evidence type="ECO:0000313" key="3">
    <source>
        <dbReference type="Proteomes" id="UP000664771"/>
    </source>
</evidence>
<evidence type="ECO:0000313" key="2">
    <source>
        <dbReference type="EMBL" id="MBO1361798.1"/>
    </source>
</evidence>
<gene>
    <name evidence="2" type="ORF">J2D73_18610</name>
</gene>
<dbReference type="RefSeq" id="WP_207883788.1">
    <property type="nucleotide sequence ID" value="NZ_JAFVMF010000030.1"/>
</dbReference>